<keyword evidence="4 5" id="KW-0472">Membrane</keyword>
<reference evidence="7 8" key="1">
    <citation type="journal article" date="2020" name="Nature">
        <title>Bacterial chemolithoautotrophy via manganese oxidation.</title>
        <authorList>
            <person name="Yu H."/>
            <person name="Leadbetter J.R."/>
        </authorList>
    </citation>
    <scope>NUCLEOTIDE SEQUENCE [LARGE SCALE GENOMIC DNA]</scope>
    <source>
        <strain evidence="7 8">Mn-1</strain>
    </source>
</reference>
<organism evidence="7 8">
    <name type="scientific">Candidatus Manganitrophus noduliformans</name>
    <dbReference type="NCBI Taxonomy" id="2606439"/>
    <lineage>
        <taxon>Bacteria</taxon>
        <taxon>Pseudomonadati</taxon>
        <taxon>Nitrospirota</taxon>
        <taxon>Nitrospiria</taxon>
        <taxon>Candidatus Troglogloeales</taxon>
        <taxon>Candidatus Manganitrophaceae</taxon>
        <taxon>Candidatus Manganitrophus</taxon>
    </lineage>
</organism>
<comment type="subcellular location">
    <subcellularLocation>
        <location evidence="1">Endomembrane system</location>
        <topology evidence="1">Multi-pass membrane protein</topology>
    </subcellularLocation>
</comment>
<feature type="transmembrane region" description="Helical" evidence="5">
    <location>
        <begin position="53"/>
        <end position="77"/>
    </location>
</feature>
<evidence type="ECO:0000256" key="1">
    <source>
        <dbReference type="ARBA" id="ARBA00004127"/>
    </source>
</evidence>
<evidence type="ECO:0000256" key="2">
    <source>
        <dbReference type="ARBA" id="ARBA00022692"/>
    </source>
</evidence>
<dbReference type="EMBL" id="VTOW01000001">
    <property type="protein sequence ID" value="NKE69974.1"/>
    <property type="molecule type" value="Genomic_DNA"/>
</dbReference>
<gene>
    <name evidence="7" type="ORF">MNODULE_04355</name>
</gene>
<dbReference type="AlphaFoldDB" id="A0A7X6DMN8"/>
<feature type="transmembrane region" description="Helical" evidence="5">
    <location>
        <begin position="30"/>
        <end position="47"/>
    </location>
</feature>
<dbReference type="InterPro" id="IPR010652">
    <property type="entry name" value="DUF1232"/>
</dbReference>
<evidence type="ECO:0000313" key="8">
    <source>
        <dbReference type="Proteomes" id="UP000534783"/>
    </source>
</evidence>
<name>A0A7X6DMN8_9BACT</name>
<evidence type="ECO:0000256" key="4">
    <source>
        <dbReference type="ARBA" id="ARBA00023136"/>
    </source>
</evidence>
<proteinExistence type="predicted"/>
<evidence type="ECO:0000256" key="3">
    <source>
        <dbReference type="ARBA" id="ARBA00022989"/>
    </source>
</evidence>
<evidence type="ECO:0000313" key="7">
    <source>
        <dbReference type="EMBL" id="NKE69974.1"/>
    </source>
</evidence>
<sequence length="96" mass="11127">MMMRLRHIGRYVKQAVKIYRLALKNARIPLRAKLFLTLALGYLLLPFDLIPDFLLGIGQVDDLLIVLSLLMSAMRLIPKDIFDQYRRQATEIDVTP</sequence>
<protein>
    <submittedName>
        <fullName evidence="7">DUF1232 domain-containing protein</fullName>
    </submittedName>
</protein>
<accession>A0A7X6DMN8</accession>
<feature type="domain" description="DUF1232" evidence="6">
    <location>
        <begin position="32"/>
        <end position="67"/>
    </location>
</feature>
<keyword evidence="3 5" id="KW-1133">Transmembrane helix</keyword>
<dbReference type="Pfam" id="PF06803">
    <property type="entry name" value="DUF1232"/>
    <property type="match status" value="1"/>
</dbReference>
<keyword evidence="8" id="KW-1185">Reference proteome</keyword>
<keyword evidence="2 5" id="KW-0812">Transmembrane</keyword>
<dbReference type="GO" id="GO:0012505">
    <property type="term" value="C:endomembrane system"/>
    <property type="evidence" value="ECO:0007669"/>
    <property type="project" value="UniProtKB-SubCell"/>
</dbReference>
<evidence type="ECO:0000256" key="5">
    <source>
        <dbReference type="SAM" id="Phobius"/>
    </source>
</evidence>
<dbReference type="Proteomes" id="UP000534783">
    <property type="component" value="Unassembled WGS sequence"/>
</dbReference>
<evidence type="ECO:0000259" key="6">
    <source>
        <dbReference type="Pfam" id="PF06803"/>
    </source>
</evidence>
<comment type="caution">
    <text evidence="7">The sequence shown here is derived from an EMBL/GenBank/DDBJ whole genome shotgun (WGS) entry which is preliminary data.</text>
</comment>